<protein>
    <submittedName>
        <fullName evidence="9">Nuclease</fullName>
    </submittedName>
</protein>
<reference evidence="9" key="2">
    <citation type="journal article" date="2023" name="BMC Genomics">
        <title>Pest status, molecular evolution, and epigenetic factors derived from the genome assembly of Frankliniella fusca, a thysanopteran phytovirus vector.</title>
        <authorList>
            <person name="Catto M.A."/>
            <person name="Labadie P.E."/>
            <person name="Jacobson A.L."/>
            <person name="Kennedy G.G."/>
            <person name="Srinivasan R."/>
            <person name="Hunt B.G."/>
        </authorList>
    </citation>
    <scope>NUCLEOTIDE SEQUENCE</scope>
    <source>
        <strain evidence="9">PL_HMW_Pooled</strain>
    </source>
</reference>
<dbReference type="AlphaFoldDB" id="A0AAE1LG42"/>
<dbReference type="Proteomes" id="UP001219518">
    <property type="component" value="Unassembled WGS sequence"/>
</dbReference>
<gene>
    <name evidence="9" type="ORF">KUF71_001045</name>
</gene>
<dbReference type="EMBL" id="JAHWGI010000968">
    <property type="protein sequence ID" value="KAK3918921.1"/>
    <property type="molecule type" value="Genomic_DNA"/>
</dbReference>
<dbReference type="PANTHER" id="PTHR22930">
    <property type="match status" value="1"/>
</dbReference>
<keyword evidence="4" id="KW-0540">Nuclease</keyword>
<sequence length="345" mass="39549">MDINGVRRFLRGAIDPFCLSEVEFRKKFRLSKALVRALIVELRPYIYSSGRKGSLSVETKVFTALNFYATGSYQRCIAESYIHCLGRSTAGECIREVTNALNKPEIQKRWITFPKTKEERRKIIKRNVDKFGIPNVLGYVDGTEVSIVTPHKALNPQCYWTRKHHYALNCQIICDSDLKIMNVVANHPGSCTDKYIFKNCAARRCDSGYTLEPWCINPILDAEPGSNEESFTKRHCQSRNCVERCIGVLKGGFRCLLKDRVLHYDGKRAGEMVKACCVLHNMCMDARLPEPEEHEAEDEEAEAAADARLIVDPNDRNITRVAEEVRNRLVEFLVIDRLLRQEQQQ</sequence>
<dbReference type="GO" id="GO:0004518">
    <property type="term" value="F:nuclease activity"/>
    <property type="evidence" value="ECO:0007669"/>
    <property type="project" value="UniProtKB-KW"/>
</dbReference>
<evidence type="ECO:0000256" key="5">
    <source>
        <dbReference type="ARBA" id="ARBA00022723"/>
    </source>
</evidence>
<keyword evidence="7" id="KW-0539">Nucleus</keyword>
<feature type="domain" description="DDE Tnp4" evidence="8">
    <location>
        <begin position="140"/>
        <end position="281"/>
    </location>
</feature>
<keyword evidence="10" id="KW-1185">Reference proteome</keyword>
<dbReference type="GO" id="GO:0016787">
    <property type="term" value="F:hydrolase activity"/>
    <property type="evidence" value="ECO:0007669"/>
    <property type="project" value="UniProtKB-KW"/>
</dbReference>
<evidence type="ECO:0000256" key="7">
    <source>
        <dbReference type="ARBA" id="ARBA00023242"/>
    </source>
</evidence>
<keyword evidence="6" id="KW-0378">Hydrolase</keyword>
<proteinExistence type="inferred from homology"/>
<dbReference type="InterPro" id="IPR045249">
    <property type="entry name" value="HARBI1-like"/>
</dbReference>
<organism evidence="9 10">
    <name type="scientific">Frankliniella fusca</name>
    <dbReference type="NCBI Taxonomy" id="407009"/>
    <lineage>
        <taxon>Eukaryota</taxon>
        <taxon>Metazoa</taxon>
        <taxon>Ecdysozoa</taxon>
        <taxon>Arthropoda</taxon>
        <taxon>Hexapoda</taxon>
        <taxon>Insecta</taxon>
        <taxon>Pterygota</taxon>
        <taxon>Neoptera</taxon>
        <taxon>Paraneoptera</taxon>
        <taxon>Thysanoptera</taxon>
        <taxon>Terebrantia</taxon>
        <taxon>Thripoidea</taxon>
        <taxon>Thripidae</taxon>
        <taxon>Frankliniella</taxon>
    </lineage>
</organism>
<evidence type="ECO:0000256" key="1">
    <source>
        <dbReference type="ARBA" id="ARBA00001968"/>
    </source>
</evidence>
<keyword evidence="5" id="KW-0479">Metal-binding</keyword>
<dbReference type="Pfam" id="PF13359">
    <property type="entry name" value="DDE_Tnp_4"/>
    <property type="match status" value="1"/>
</dbReference>
<name>A0AAE1LG42_9NEOP</name>
<comment type="caution">
    <text evidence="9">The sequence shown here is derived from an EMBL/GenBank/DDBJ whole genome shotgun (WGS) entry which is preliminary data.</text>
</comment>
<evidence type="ECO:0000313" key="9">
    <source>
        <dbReference type="EMBL" id="KAK3918921.1"/>
    </source>
</evidence>
<evidence type="ECO:0000256" key="3">
    <source>
        <dbReference type="ARBA" id="ARBA00006958"/>
    </source>
</evidence>
<dbReference type="PANTHER" id="PTHR22930:SF289">
    <property type="entry name" value="DDE TNP4 DOMAIN-CONTAINING PROTEIN-RELATED"/>
    <property type="match status" value="1"/>
</dbReference>
<dbReference type="InterPro" id="IPR027806">
    <property type="entry name" value="HARBI1_dom"/>
</dbReference>
<evidence type="ECO:0000313" key="10">
    <source>
        <dbReference type="Proteomes" id="UP001219518"/>
    </source>
</evidence>
<comment type="similarity">
    <text evidence="3">Belongs to the HARBI1 family.</text>
</comment>
<accession>A0AAE1LG42</accession>
<comment type="subcellular location">
    <subcellularLocation>
        <location evidence="2">Nucleus</location>
    </subcellularLocation>
</comment>
<evidence type="ECO:0000256" key="2">
    <source>
        <dbReference type="ARBA" id="ARBA00004123"/>
    </source>
</evidence>
<dbReference type="GO" id="GO:0046872">
    <property type="term" value="F:metal ion binding"/>
    <property type="evidence" value="ECO:0007669"/>
    <property type="project" value="UniProtKB-KW"/>
</dbReference>
<dbReference type="GO" id="GO:0005634">
    <property type="term" value="C:nucleus"/>
    <property type="evidence" value="ECO:0007669"/>
    <property type="project" value="UniProtKB-SubCell"/>
</dbReference>
<evidence type="ECO:0000259" key="8">
    <source>
        <dbReference type="Pfam" id="PF13359"/>
    </source>
</evidence>
<reference evidence="9" key="1">
    <citation type="submission" date="2021-07" db="EMBL/GenBank/DDBJ databases">
        <authorList>
            <person name="Catto M.A."/>
            <person name="Jacobson A."/>
            <person name="Kennedy G."/>
            <person name="Labadie P."/>
            <person name="Hunt B.G."/>
            <person name="Srinivasan R."/>
        </authorList>
    </citation>
    <scope>NUCLEOTIDE SEQUENCE</scope>
    <source>
        <strain evidence="9">PL_HMW_Pooled</strain>
        <tissue evidence="9">Head</tissue>
    </source>
</reference>
<evidence type="ECO:0000256" key="6">
    <source>
        <dbReference type="ARBA" id="ARBA00022801"/>
    </source>
</evidence>
<evidence type="ECO:0000256" key="4">
    <source>
        <dbReference type="ARBA" id="ARBA00022722"/>
    </source>
</evidence>
<comment type="cofactor">
    <cofactor evidence="1">
        <name>a divalent metal cation</name>
        <dbReference type="ChEBI" id="CHEBI:60240"/>
    </cofactor>
</comment>